<feature type="binding site" evidence="10">
    <location>
        <position position="255"/>
    </location>
    <ligand>
        <name>Mn(2+)</name>
        <dbReference type="ChEBI" id="CHEBI:29035"/>
    </ligand>
</feature>
<keyword evidence="7 10" id="KW-0067">ATP-binding</keyword>
<dbReference type="GO" id="GO:0005829">
    <property type="term" value="C:cytosol"/>
    <property type="evidence" value="ECO:0007669"/>
    <property type="project" value="TreeGrafter"/>
</dbReference>
<evidence type="ECO:0000256" key="10">
    <source>
        <dbReference type="HAMAP-Rule" id="MF_00453"/>
    </source>
</evidence>
<dbReference type="SUPFAM" id="SSF68923">
    <property type="entry name" value="PEP carboxykinase N-terminal domain"/>
    <property type="match status" value="1"/>
</dbReference>
<dbReference type="GO" id="GO:0005524">
    <property type="term" value="F:ATP binding"/>
    <property type="evidence" value="ECO:0007669"/>
    <property type="project" value="UniProtKB-UniRule"/>
</dbReference>
<dbReference type="InterPro" id="IPR015994">
    <property type="entry name" value="PEPCK_ATP_CS"/>
</dbReference>
<proteinExistence type="inferred from homology"/>
<dbReference type="Proteomes" id="UP000262583">
    <property type="component" value="Chromosome"/>
</dbReference>
<dbReference type="EC" id="4.1.1.49" evidence="3 10"/>
<dbReference type="KEGG" id="schv:BRCON_0256"/>
<keyword evidence="10" id="KW-0464">Manganese</keyword>
<evidence type="ECO:0000256" key="4">
    <source>
        <dbReference type="ARBA" id="ARBA00022432"/>
    </source>
</evidence>
<keyword evidence="10" id="KW-0963">Cytoplasm</keyword>
<feature type="binding site" evidence="10">
    <location>
        <position position="199"/>
    </location>
    <ligand>
        <name>Mn(2+)</name>
        <dbReference type="ChEBI" id="CHEBI:29035"/>
    </ligand>
</feature>
<feature type="binding site" evidence="10">
    <location>
        <position position="283"/>
    </location>
    <ligand>
        <name>ATP</name>
        <dbReference type="ChEBI" id="CHEBI:30616"/>
    </ligand>
</feature>
<dbReference type="GO" id="GO:0004612">
    <property type="term" value="F:phosphoenolpyruvate carboxykinase (ATP) activity"/>
    <property type="evidence" value="ECO:0007669"/>
    <property type="project" value="UniProtKB-UniRule"/>
</dbReference>
<dbReference type="Pfam" id="PF01293">
    <property type="entry name" value="PEPCK_ATP"/>
    <property type="match status" value="1"/>
</dbReference>
<evidence type="ECO:0000313" key="11">
    <source>
        <dbReference type="EMBL" id="AXA35033.1"/>
    </source>
</evidence>
<dbReference type="PROSITE" id="PS00532">
    <property type="entry name" value="PEPCK_ATP"/>
    <property type="match status" value="1"/>
</dbReference>
<evidence type="ECO:0000256" key="9">
    <source>
        <dbReference type="ARBA" id="ARBA00047371"/>
    </source>
</evidence>
<evidence type="ECO:0000313" key="12">
    <source>
        <dbReference type="Proteomes" id="UP000262583"/>
    </source>
</evidence>
<keyword evidence="10" id="KW-0479">Metal-binding</keyword>
<dbReference type="NCBIfam" id="NF006821">
    <property type="entry name" value="PRK09344.1-3"/>
    <property type="match status" value="1"/>
</dbReference>
<dbReference type="NCBIfam" id="TIGR00224">
    <property type="entry name" value="pckA"/>
    <property type="match status" value="1"/>
</dbReference>
<evidence type="ECO:0000256" key="3">
    <source>
        <dbReference type="ARBA" id="ARBA00012363"/>
    </source>
</evidence>
<dbReference type="InterPro" id="IPR013035">
    <property type="entry name" value="PEP_carboxykinase_C"/>
</dbReference>
<comment type="catalytic activity">
    <reaction evidence="9 10">
        <text>oxaloacetate + ATP = phosphoenolpyruvate + ADP + CO2</text>
        <dbReference type="Rhea" id="RHEA:18617"/>
        <dbReference type="ChEBI" id="CHEBI:16452"/>
        <dbReference type="ChEBI" id="CHEBI:16526"/>
        <dbReference type="ChEBI" id="CHEBI:30616"/>
        <dbReference type="ChEBI" id="CHEBI:58702"/>
        <dbReference type="ChEBI" id="CHEBI:456216"/>
        <dbReference type="EC" id="4.1.1.49"/>
    </reaction>
</comment>
<dbReference type="InterPro" id="IPR008210">
    <property type="entry name" value="PEP_carboxykinase_N"/>
</dbReference>
<comment type="function">
    <text evidence="10">Involved in the gluconeogenesis. Catalyzes the conversion of oxaloacetate (OAA) to phosphoenolpyruvate (PEP) through direct phosphoryl transfer between the nucleoside triphosphate and OAA.</text>
</comment>
<dbReference type="EMBL" id="CP030759">
    <property type="protein sequence ID" value="AXA35033.1"/>
    <property type="molecule type" value="Genomic_DNA"/>
</dbReference>
<evidence type="ECO:0000256" key="8">
    <source>
        <dbReference type="ARBA" id="ARBA00023239"/>
    </source>
</evidence>
<dbReference type="AlphaFoldDB" id="A0A2Z4Y332"/>
<keyword evidence="11" id="KW-0418">Kinase</keyword>
<dbReference type="InterPro" id="IPR001272">
    <property type="entry name" value="PEP_carboxykinase_ATP"/>
</dbReference>
<dbReference type="PANTHER" id="PTHR30031:SF0">
    <property type="entry name" value="PHOSPHOENOLPYRUVATE CARBOXYKINASE (ATP)"/>
    <property type="match status" value="1"/>
</dbReference>
<feature type="binding site" evidence="10">
    <location>
        <position position="319"/>
    </location>
    <ligand>
        <name>substrate</name>
    </ligand>
</feature>
<reference evidence="11 12" key="1">
    <citation type="submission" date="2018-05" db="EMBL/GenBank/DDBJ databases">
        <title>A metagenomic window into the 2 km-deep terrestrial subsurface aquifer revealed taxonomically and functionally diverse microbial community comprising novel uncultured bacterial lineages.</title>
        <authorList>
            <person name="Kadnikov V.V."/>
            <person name="Mardanov A.V."/>
            <person name="Beletsky A.V."/>
            <person name="Banks D."/>
            <person name="Pimenov N.V."/>
            <person name="Frank Y.A."/>
            <person name="Karnachuk O.V."/>
            <person name="Ravin N.V."/>
        </authorList>
    </citation>
    <scope>NUCLEOTIDE SEQUENCE [LARGE SCALE GENOMIC DNA]</scope>
    <source>
        <strain evidence="11">BY</strain>
    </source>
</reference>
<feature type="binding site" evidence="10">
    <location>
        <begin position="234"/>
        <end position="242"/>
    </location>
    <ligand>
        <name>ATP</name>
        <dbReference type="ChEBI" id="CHEBI:30616"/>
    </ligand>
</feature>
<keyword evidence="4 10" id="KW-0312">Gluconeogenesis</keyword>
<dbReference type="GO" id="GO:0046872">
    <property type="term" value="F:metal ion binding"/>
    <property type="evidence" value="ECO:0007669"/>
    <property type="project" value="UniProtKB-KW"/>
</dbReference>
<keyword evidence="8 10" id="KW-0456">Lyase</keyword>
<feature type="binding site" evidence="10">
    <location>
        <position position="319"/>
    </location>
    <ligand>
        <name>ATP</name>
        <dbReference type="ChEBI" id="CHEBI:30616"/>
    </ligand>
</feature>
<evidence type="ECO:0000256" key="7">
    <source>
        <dbReference type="ARBA" id="ARBA00022840"/>
    </source>
</evidence>
<dbReference type="Gene3D" id="3.90.228.20">
    <property type="match status" value="1"/>
</dbReference>
<dbReference type="GO" id="GO:0016301">
    <property type="term" value="F:kinase activity"/>
    <property type="evidence" value="ECO:0007669"/>
    <property type="project" value="UniProtKB-KW"/>
</dbReference>
<feature type="binding site" evidence="10">
    <location>
        <position position="199"/>
    </location>
    <ligand>
        <name>ATP</name>
        <dbReference type="ChEBI" id="CHEBI:30616"/>
    </ligand>
</feature>
<comment type="similarity">
    <text evidence="2 10">Belongs to the phosphoenolpyruvate carboxykinase (ATP) family.</text>
</comment>
<accession>A0A2Z4Y332</accession>
<gene>
    <name evidence="10" type="primary">pckA</name>
    <name evidence="11" type="ORF">BRCON_0256</name>
</gene>
<dbReference type="GO" id="GO:0006094">
    <property type="term" value="P:gluconeogenesis"/>
    <property type="evidence" value="ECO:0007669"/>
    <property type="project" value="UniProtKB-UniRule"/>
</dbReference>
<dbReference type="SUPFAM" id="SSF53795">
    <property type="entry name" value="PEP carboxykinase-like"/>
    <property type="match status" value="1"/>
</dbReference>
<dbReference type="PIRSF" id="PIRSF006294">
    <property type="entry name" value="PEP_crbxkin"/>
    <property type="match status" value="1"/>
</dbReference>
<protein>
    <recommendedName>
        <fullName evidence="3 10">Phosphoenolpyruvate carboxykinase (ATP)</fullName>
        <shortName evidence="10">PCK</shortName>
        <shortName evidence="10">PEP carboxykinase</shortName>
        <shortName evidence="10">PEPCK</shortName>
        <ecNumber evidence="3 10">4.1.1.49</ecNumber>
    </recommendedName>
</protein>
<dbReference type="Gene3D" id="2.170.8.10">
    <property type="entry name" value="Phosphoenolpyruvate Carboxykinase, domain 2"/>
    <property type="match status" value="1"/>
</dbReference>
<comment type="pathway">
    <text evidence="1 10">Carbohydrate biosynthesis; gluconeogenesis.</text>
</comment>
<dbReference type="NCBIfam" id="NF006820">
    <property type="entry name" value="PRK09344.1-2"/>
    <property type="match status" value="1"/>
</dbReference>
<dbReference type="UniPathway" id="UPA00138"/>
<keyword evidence="6 10" id="KW-0210">Decarboxylase</keyword>
<evidence type="ECO:0000256" key="2">
    <source>
        <dbReference type="ARBA" id="ARBA00006052"/>
    </source>
</evidence>
<keyword evidence="5 10" id="KW-0547">Nucleotide-binding</keyword>
<feature type="binding site" evidence="10">
    <location>
        <position position="444"/>
    </location>
    <ligand>
        <name>ATP</name>
        <dbReference type="ChEBI" id="CHEBI:30616"/>
    </ligand>
</feature>
<organism evidence="11 12">
    <name type="scientific">Sumerlaea chitinivorans</name>
    <dbReference type="NCBI Taxonomy" id="2250252"/>
    <lineage>
        <taxon>Bacteria</taxon>
        <taxon>Candidatus Sumerlaeota</taxon>
        <taxon>Candidatus Sumerlaeia</taxon>
        <taxon>Candidatus Sumerlaeales</taxon>
        <taxon>Candidatus Sumerlaeaceae</taxon>
        <taxon>Candidatus Sumerlaea</taxon>
    </lineage>
</organism>
<dbReference type="Gene3D" id="3.40.449.10">
    <property type="entry name" value="Phosphoenolpyruvate Carboxykinase, domain 1"/>
    <property type="match status" value="1"/>
</dbReference>
<dbReference type="PANTHER" id="PTHR30031">
    <property type="entry name" value="PHOSPHOENOLPYRUVATE CARBOXYKINASE ATP"/>
    <property type="match status" value="1"/>
</dbReference>
<feature type="binding site" evidence="10">
    <location>
        <position position="59"/>
    </location>
    <ligand>
        <name>substrate</name>
    </ligand>
</feature>
<evidence type="ECO:0000256" key="5">
    <source>
        <dbReference type="ARBA" id="ARBA00022741"/>
    </source>
</evidence>
<feature type="binding site" evidence="10">
    <location>
        <position position="199"/>
    </location>
    <ligand>
        <name>substrate</name>
    </ligand>
</feature>
<comment type="cofactor">
    <cofactor evidence="10">
        <name>Mn(2+)</name>
        <dbReference type="ChEBI" id="CHEBI:29035"/>
    </cofactor>
    <text evidence="10">Binds 1 Mn(2+) ion per subunit.</text>
</comment>
<dbReference type="CDD" id="cd00484">
    <property type="entry name" value="PEPCK_ATP"/>
    <property type="match status" value="1"/>
</dbReference>
<feature type="binding site" evidence="10">
    <location>
        <position position="218"/>
    </location>
    <ligand>
        <name>Mn(2+)</name>
        <dbReference type="ChEBI" id="CHEBI:29035"/>
    </ligand>
</feature>
<feature type="binding site" evidence="10">
    <location>
        <position position="193"/>
    </location>
    <ligand>
        <name>substrate</name>
    </ligand>
</feature>
<evidence type="ECO:0000256" key="1">
    <source>
        <dbReference type="ARBA" id="ARBA00004742"/>
    </source>
</evidence>
<feature type="binding site" evidence="10">
    <location>
        <begin position="438"/>
        <end position="439"/>
    </location>
    <ligand>
        <name>ATP</name>
        <dbReference type="ChEBI" id="CHEBI:30616"/>
    </ligand>
</feature>
<dbReference type="HAMAP" id="MF_00453">
    <property type="entry name" value="PEPCK_ATP"/>
    <property type="match status" value="1"/>
</dbReference>
<keyword evidence="11" id="KW-0808">Transferase</keyword>
<name>A0A2Z4Y332_SUMC1</name>
<dbReference type="FunFam" id="2.170.8.10:FF:000001">
    <property type="entry name" value="Phosphoenolpyruvate carboxykinase (ATP)"/>
    <property type="match status" value="1"/>
</dbReference>
<keyword evidence="11" id="KW-0670">Pyruvate</keyword>
<evidence type="ECO:0000256" key="6">
    <source>
        <dbReference type="ARBA" id="ARBA00022793"/>
    </source>
</evidence>
<sequence>MQPDLTHDEALQEFRVAVPGHAIRNCSVPQLIEFAIAHKEGQLATNGAFNAITAPRTGRSPKDKFIVRSGEAAKLVHWETNAPMEPEHFDSLFGRVAEYVRQHTMYVFDGYCGADPKYRLPIRIKTELAWHNLFVHQLFIRPTKEELKTHRPAFTLICVPGFRSRPERDHTNSDAFIIINYERRIVIIGGTRYAGEMKKSIFTVMNYLLPRQGVLPMHCSANMGANGDVALFFGLSGTGKTTLSADPERRLIGDDEHGWSDDGVFNFEGGCYAKCIGLTREKEPQIYDAIRFGSVLENVVLDDDRNPDYNDNFITENTRCAYPIDFIPNAVIPGIGGHPHNVIFLTADATGVLPPVAKLTEEQAMYHFLSGYTSKLAGTETGVKEPQSVFSSCFGAPFLPLPPSTYAEMLGERLRKHKASCYLINTGWIAGPYGVGHRIDLPYTRAIIHAVLAGKLENAEVQPDPIFGFLVPKHVDGVPDEILWPKNSWPNPADYDKAAAALAARFAKNFERFTNIPASIRQGGPKI</sequence>
<comment type="subcellular location">
    <subcellularLocation>
        <location evidence="10">Cytoplasm</location>
    </subcellularLocation>
</comment>
<feature type="binding site" evidence="10">
    <location>
        <position position="218"/>
    </location>
    <ligand>
        <name>ATP</name>
        <dbReference type="ChEBI" id="CHEBI:30616"/>
    </ligand>
</feature>